<dbReference type="EMBL" id="JXAK01000022">
    <property type="protein sequence ID" value="KIL40337.1"/>
    <property type="molecule type" value="Genomic_DNA"/>
</dbReference>
<reference evidence="1 2" key="1">
    <citation type="submission" date="2014-12" db="EMBL/GenBank/DDBJ databases">
        <title>Draft genome sequence of Paenibacillus kamchatkensis strain B-2647.</title>
        <authorList>
            <person name="Karlyshev A.V."/>
            <person name="Kudryashova E.B."/>
        </authorList>
    </citation>
    <scope>NUCLEOTIDE SEQUENCE [LARGE SCALE GENOMIC DNA]</scope>
    <source>
        <strain evidence="1 2">VKM B-2647</strain>
    </source>
</reference>
<keyword evidence="2" id="KW-1185">Reference proteome</keyword>
<dbReference type="Proteomes" id="UP000031967">
    <property type="component" value="Unassembled WGS sequence"/>
</dbReference>
<proteinExistence type="predicted"/>
<name>A0ABR5AH59_9BACL</name>
<evidence type="ECO:0000313" key="2">
    <source>
        <dbReference type="Proteomes" id="UP000031967"/>
    </source>
</evidence>
<accession>A0ABR5AH59</accession>
<evidence type="ECO:0000313" key="1">
    <source>
        <dbReference type="EMBL" id="KIL40337.1"/>
    </source>
</evidence>
<sequence length="67" mass="7058">MQLGNESRLLAGKIPAQYLLGPAVGGSRIVRNDAAVPSFVQNGEALFLRRHAAIVGDAVRHAELHGA</sequence>
<protein>
    <submittedName>
        <fullName evidence="1">Uncharacterized protein</fullName>
    </submittedName>
</protein>
<gene>
    <name evidence="1" type="ORF">SD70_13905</name>
</gene>
<comment type="caution">
    <text evidence="1">The sequence shown here is derived from an EMBL/GenBank/DDBJ whole genome shotgun (WGS) entry which is preliminary data.</text>
</comment>
<organism evidence="1 2">
    <name type="scientific">Gordoniibacillus kamchatkensis</name>
    <dbReference type="NCBI Taxonomy" id="1590651"/>
    <lineage>
        <taxon>Bacteria</taxon>
        <taxon>Bacillati</taxon>
        <taxon>Bacillota</taxon>
        <taxon>Bacilli</taxon>
        <taxon>Bacillales</taxon>
        <taxon>Paenibacillaceae</taxon>
        <taxon>Gordoniibacillus</taxon>
    </lineage>
</organism>